<evidence type="ECO:0000313" key="2">
    <source>
        <dbReference type="Proteomes" id="UP001516400"/>
    </source>
</evidence>
<name>A0ABD2N444_9CUCU</name>
<reference evidence="1 2" key="1">
    <citation type="journal article" date="2021" name="BMC Biol.">
        <title>Horizontally acquired antibacterial genes associated with adaptive radiation of ladybird beetles.</title>
        <authorList>
            <person name="Li H.S."/>
            <person name="Tang X.F."/>
            <person name="Huang Y.H."/>
            <person name="Xu Z.Y."/>
            <person name="Chen M.L."/>
            <person name="Du X.Y."/>
            <person name="Qiu B.Y."/>
            <person name="Chen P.T."/>
            <person name="Zhang W."/>
            <person name="Slipinski A."/>
            <person name="Escalona H.E."/>
            <person name="Waterhouse R.M."/>
            <person name="Zwick A."/>
            <person name="Pang H."/>
        </authorList>
    </citation>
    <scope>NUCLEOTIDE SEQUENCE [LARGE SCALE GENOMIC DNA]</scope>
    <source>
        <strain evidence="1">SYSU2018</strain>
    </source>
</reference>
<sequence>MKRSAMMRCDIEEIENGEIKDDDSRFAPVILEISQFVVFTYENKMYPGEIVGFHEREVLINTMEKSLKCGSGLVREIAYNWEDVLGSMKPQKLISKRGSLLIPELDTIY</sequence>
<organism evidence="1 2">
    <name type="scientific">Cryptolaemus montrouzieri</name>
    <dbReference type="NCBI Taxonomy" id="559131"/>
    <lineage>
        <taxon>Eukaryota</taxon>
        <taxon>Metazoa</taxon>
        <taxon>Ecdysozoa</taxon>
        <taxon>Arthropoda</taxon>
        <taxon>Hexapoda</taxon>
        <taxon>Insecta</taxon>
        <taxon>Pterygota</taxon>
        <taxon>Neoptera</taxon>
        <taxon>Endopterygota</taxon>
        <taxon>Coleoptera</taxon>
        <taxon>Polyphaga</taxon>
        <taxon>Cucujiformia</taxon>
        <taxon>Coccinelloidea</taxon>
        <taxon>Coccinellidae</taxon>
        <taxon>Scymninae</taxon>
        <taxon>Scymnini</taxon>
        <taxon>Cryptolaemus</taxon>
    </lineage>
</organism>
<comment type="caution">
    <text evidence="1">The sequence shown here is derived from an EMBL/GenBank/DDBJ whole genome shotgun (WGS) entry which is preliminary data.</text>
</comment>
<gene>
    <name evidence="1" type="ORF">HHI36_014639</name>
</gene>
<proteinExistence type="predicted"/>
<evidence type="ECO:0000313" key="1">
    <source>
        <dbReference type="EMBL" id="KAL3273185.1"/>
    </source>
</evidence>
<keyword evidence="2" id="KW-1185">Reference proteome</keyword>
<dbReference type="EMBL" id="JABFTP020000062">
    <property type="protein sequence ID" value="KAL3273185.1"/>
    <property type="molecule type" value="Genomic_DNA"/>
</dbReference>
<accession>A0ABD2N444</accession>
<dbReference type="AlphaFoldDB" id="A0ABD2N444"/>
<dbReference type="Proteomes" id="UP001516400">
    <property type="component" value="Unassembled WGS sequence"/>
</dbReference>
<protein>
    <submittedName>
        <fullName evidence="1">Uncharacterized protein</fullName>
    </submittedName>
</protein>